<dbReference type="Proteomes" id="UP001318860">
    <property type="component" value="Unassembled WGS sequence"/>
</dbReference>
<accession>A0ABR0WNF9</accession>
<keyword evidence="2" id="KW-1185">Reference proteome</keyword>
<organism evidence="1 2">
    <name type="scientific">Rehmannia glutinosa</name>
    <name type="common">Chinese foxglove</name>
    <dbReference type="NCBI Taxonomy" id="99300"/>
    <lineage>
        <taxon>Eukaryota</taxon>
        <taxon>Viridiplantae</taxon>
        <taxon>Streptophyta</taxon>
        <taxon>Embryophyta</taxon>
        <taxon>Tracheophyta</taxon>
        <taxon>Spermatophyta</taxon>
        <taxon>Magnoliopsida</taxon>
        <taxon>eudicotyledons</taxon>
        <taxon>Gunneridae</taxon>
        <taxon>Pentapetalae</taxon>
        <taxon>asterids</taxon>
        <taxon>lamiids</taxon>
        <taxon>Lamiales</taxon>
        <taxon>Orobanchaceae</taxon>
        <taxon>Rehmannieae</taxon>
        <taxon>Rehmannia</taxon>
    </lineage>
</organism>
<evidence type="ECO:0000313" key="2">
    <source>
        <dbReference type="Proteomes" id="UP001318860"/>
    </source>
</evidence>
<name>A0ABR0WNF9_REHGL</name>
<sequence length="114" mass="12845">MANGSRRAFKCDNSQMVSLSHVSMHLTLFSSTEESLMAAHAECYLLLPRVKPPNPLSPFFKDTMSKSTLNTSKPSKFPLYADSSQALFNFRISRSLRASLIAANQLDWCREAIW</sequence>
<proteinExistence type="predicted"/>
<evidence type="ECO:0000313" key="1">
    <source>
        <dbReference type="EMBL" id="KAK6148466.1"/>
    </source>
</evidence>
<reference evidence="1 2" key="1">
    <citation type="journal article" date="2021" name="Comput. Struct. Biotechnol. J.">
        <title>De novo genome assembly of the potent medicinal plant Rehmannia glutinosa using nanopore technology.</title>
        <authorList>
            <person name="Ma L."/>
            <person name="Dong C."/>
            <person name="Song C."/>
            <person name="Wang X."/>
            <person name="Zheng X."/>
            <person name="Niu Y."/>
            <person name="Chen S."/>
            <person name="Feng W."/>
        </authorList>
    </citation>
    <scope>NUCLEOTIDE SEQUENCE [LARGE SCALE GENOMIC DNA]</scope>
    <source>
        <strain evidence="1">DH-2019</strain>
    </source>
</reference>
<dbReference type="EMBL" id="JABTTQ020000010">
    <property type="protein sequence ID" value="KAK6148466.1"/>
    <property type="molecule type" value="Genomic_DNA"/>
</dbReference>
<gene>
    <name evidence="1" type="ORF">DH2020_019378</name>
</gene>
<protein>
    <submittedName>
        <fullName evidence="1">Uncharacterized protein</fullName>
    </submittedName>
</protein>
<comment type="caution">
    <text evidence="1">The sequence shown here is derived from an EMBL/GenBank/DDBJ whole genome shotgun (WGS) entry which is preliminary data.</text>
</comment>